<proteinExistence type="predicted"/>
<gene>
    <name evidence="3" type="ORF">E5L68_009025</name>
</gene>
<dbReference type="Gene3D" id="2.160.20.10">
    <property type="entry name" value="Single-stranded right-handed beta-helix, Pectin lyase-like"/>
    <property type="match status" value="1"/>
</dbReference>
<keyword evidence="4" id="KW-1185">Reference proteome</keyword>
<sequence length="505" mass="53869">MKNLFLIALILTSLFSKASTKMIVDDPCASITFPYTLAGANNAELLANLRQAILCANTNGNSITDVIDLNGHNLSAESSYDNSISGSFPTIQSKIELRNGTINRTSTETFRFFHISAGNELTLNNVELSNGYGSSTSADGGAIYNSGGSLNIYNSKLLGNEGQYGGAIFNGTGANLTIINSMLSGNKAQSTGGAIRNRGNANLTNVTFAGNFATTLGGAVANAGTYSLTLNNCLVFSNEAGNSANIDGSYTNNSSLVGTDPSFVNALDASSTAPTTGGNYSLNAGSAAINAGNSALINVINFPKDLAGLQRISGTSVDMGAYEFPLETLPVNLTSFSLKKESNYITLNWSTSSEVDNDRYIVLRAGDEKDFHQIGEIKAKSSPDGKNTYLFYDRSPIFGNNYYILRQIDKDGKKNDLGEKVVAFTLEPSFSLLPNPTIDKVTAYFKKGDYKTLILLNNIGNKIEEISLSPSLQQATLNLTNLPNGIYFIRLIGLKNNATKKVIKK</sequence>
<comment type="caution">
    <text evidence="3">The sequence shown here is derived from an EMBL/GenBank/DDBJ whole genome shotgun (WGS) entry which is preliminary data.</text>
</comment>
<dbReference type="InterPro" id="IPR059226">
    <property type="entry name" value="Choice_anch_Q_dom"/>
</dbReference>
<dbReference type="InterPro" id="IPR026444">
    <property type="entry name" value="Secre_tail"/>
</dbReference>
<dbReference type="EMBL" id="SRMP02000012">
    <property type="protein sequence ID" value="MFN0291536.1"/>
    <property type="molecule type" value="Genomic_DNA"/>
</dbReference>
<feature type="chain" id="PRO_5047032405" evidence="1">
    <location>
        <begin position="19"/>
        <end position="505"/>
    </location>
</feature>
<evidence type="ECO:0000256" key="1">
    <source>
        <dbReference type="SAM" id="SignalP"/>
    </source>
</evidence>
<dbReference type="SUPFAM" id="SSF51126">
    <property type="entry name" value="Pectin lyase-like"/>
    <property type="match status" value="1"/>
</dbReference>
<evidence type="ECO:0000313" key="3">
    <source>
        <dbReference type="EMBL" id="MFN0291536.1"/>
    </source>
</evidence>
<organism evidence="3 4">
    <name type="scientific">Pedobacter helvus</name>
    <dbReference type="NCBI Taxonomy" id="2563444"/>
    <lineage>
        <taxon>Bacteria</taxon>
        <taxon>Pseudomonadati</taxon>
        <taxon>Bacteroidota</taxon>
        <taxon>Sphingobacteriia</taxon>
        <taxon>Sphingobacteriales</taxon>
        <taxon>Sphingobacteriaceae</taxon>
        <taxon>Pedobacter</taxon>
    </lineage>
</organism>
<evidence type="ECO:0000259" key="2">
    <source>
        <dbReference type="Pfam" id="PF18962"/>
    </source>
</evidence>
<accession>A0ABW9JII5</accession>
<dbReference type="RefSeq" id="WP_138728137.1">
    <property type="nucleotide sequence ID" value="NZ_SRMP02000012.1"/>
</dbReference>
<reference evidence="3 4" key="1">
    <citation type="submission" date="2024-12" db="EMBL/GenBank/DDBJ databases">
        <authorList>
            <person name="Hu S."/>
        </authorList>
    </citation>
    <scope>NUCLEOTIDE SEQUENCE [LARGE SCALE GENOMIC DNA]</scope>
    <source>
        <strain evidence="3 4">P-25</strain>
    </source>
</reference>
<name>A0ABW9JII5_9SPHI</name>
<dbReference type="NCBIfam" id="NF041518">
    <property type="entry name" value="choice_anch_Q"/>
    <property type="match status" value="1"/>
</dbReference>
<dbReference type="Proteomes" id="UP001517367">
    <property type="component" value="Unassembled WGS sequence"/>
</dbReference>
<evidence type="ECO:0000313" key="4">
    <source>
        <dbReference type="Proteomes" id="UP001517367"/>
    </source>
</evidence>
<dbReference type="Pfam" id="PF18962">
    <property type="entry name" value="Por_Secre_tail"/>
    <property type="match status" value="1"/>
</dbReference>
<dbReference type="InterPro" id="IPR011050">
    <property type="entry name" value="Pectin_lyase_fold/virulence"/>
</dbReference>
<keyword evidence="1" id="KW-0732">Signal</keyword>
<protein>
    <submittedName>
        <fullName evidence="3">Choice-of-anchor Q domain-containing protein</fullName>
    </submittedName>
</protein>
<feature type="domain" description="Secretion system C-terminal sorting" evidence="2">
    <location>
        <begin position="434"/>
        <end position="503"/>
    </location>
</feature>
<feature type="signal peptide" evidence="1">
    <location>
        <begin position="1"/>
        <end position="18"/>
    </location>
</feature>
<dbReference type="NCBIfam" id="TIGR04183">
    <property type="entry name" value="Por_Secre_tail"/>
    <property type="match status" value="1"/>
</dbReference>
<dbReference type="InterPro" id="IPR012334">
    <property type="entry name" value="Pectin_lyas_fold"/>
</dbReference>